<dbReference type="Proteomes" id="UP001224890">
    <property type="component" value="Unassembled WGS sequence"/>
</dbReference>
<proteinExistence type="predicted"/>
<reference evidence="2" key="1">
    <citation type="submission" date="2021-06" db="EMBL/GenBank/DDBJ databases">
        <title>Comparative genomics, transcriptomics and evolutionary studies reveal genomic signatures of adaptation to plant cell wall in hemibiotrophic fungi.</title>
        <authorList>
            <consortium name="DOE Joint Genome Institute"/>
            <person name="Baroncelli R."/>
            <person name="Diaz J.F."/>
            <person name="Benocci T."/>
            <person name="Peng M."/>
            <person name="Battaglia E."/>
            <person name="Haridas S."/>
            <person name="Andreopoulos W."/>
            <person name="Labutti K."/>
            <person name="Pangilinan J."/>
            <person name="Floch G.L."/>
            <person name="Makela M.R."/>
            <person name="Henrissat B."/>
            <person name="Grigoriev I.V."/>
            <person name="Crouch J.A."/>
            <person name="De Vries R.P."/>
            <person name="Sukno S.A."/>
            <person name="Thon M.R."/>
        </authorList>
    </citation>
    <scope>NUCLEOTIDE SEQUENCE</scope>
    <source>
        <strain evidence="2">CBS 193.32</strain>
    </source>
</reference>
<feature type="transmembrane region" description="Helical" evidence="1">
    <location>
        <begin position="53"/>
        <end position="75"/>
    </location>
</feature>
<dbReference type="AlphaFoldDB" id="A0AAJ0AFA4"/>
<evidence type="ECO:0000313" key="3">
    <source>
        <dbReference type="Proteomes" id="UP001224890"/>
    </source>
</evidence>
<dbReference type="EMBL" id="JAHMHR010000035">
    <property type="protein sequence ID" value="KAK1672837.1"/>
    <property type="molecule type" value="Genomic_DNA"/>
</dbReference>
<sequence length="196" mass="22104">MSLQAFFRGSMHIVRFFQMATLAFTTYTVYYAVWIRRQEYRNAREYHDMSNEMLLDMNEVAMVIACVALGIEIFINSDFNKPSDSRLSTMSLAIFSVGLIFYATVPAAKEDLKQNGALMDLSHDVDFSTIETALWRTSMTYGVITWASSVVFVLSTIVDQAERVILQKSGISGVVLHAVDQKVPSHGLRLEIRSPV</sequence>
<keyword evidence="1" id="KW-0472">Membrane</keyword>
<feature type="transmembrane region" description="Helical" evidence="1">
    <location>
        <begin position="87"/>
        <end position="105"/>
    </location>
</feature>
<feature type="transmembrane region" description="Helical" evidence="1">
    <location>
        <begin position="139"/>
        <end position="158"/>
    </location>
</feature>
<dbReference type="RefSeq" id="XP_060426840.1">
    <property type="nucleotide sequence ID" value="XM_060572683.1"/>
</dbReference>
<dbReference type="GeneID" id="85457209"/>
<evidence type="ECO:0000313" key="2">
    <source>
        <dbReference type="EMBL" id="KAK1672837.1"/>
    </source>
</evidence>
<accession>A0AAJ0AFA4</accession>
<protein>
    <submittedName>
        <fullName evidence="2">Uncharacterized protein</fullName>
    </submittedName>
</protein>
<keyword evidence="3" id="KW-1185">Reference proteome</keyword>
<keyword evidence="1" id="KW-0812">Transmembrane</keyword>
<comment type="caution">
    <text evidence="2">The sequence shown here is derived from an EMBL/GenBank/DDBJ whole genome shotgun (WGS) entry which is preliminary data.</text>
</comment>
<organism evidence="2 3">
    <name type="scientific">Colletotrichum godetiae</name>
    <dbReference type="NCBI Taxonomy" id="1209918"/>
    <lineage>
        <taxon>Eukaryota</taxon>
        <taxon>Fungi</taxon>
        <taxon>Dikarya</taxon>
        <taxon>Ascomycota</taxon>
        <taxon>Pezizomycotina</taxon>
        <taxon>Sordariomycetes</taxon>
        <taxon>Hypocreomycetidae</taxon>
        <taxon>Glomerellales</taxon>
        <taxon>Glomerellaceae</taxon>
        <taxon>Colletotrichum</taxon>
        <taxon>Colletotrichum acutatum species complex</taxon>
    </lineage>
</organism>
<feature type="transmembrane region" description="Helical" evidence="1">
    <location>
        <begin position="12"/>
        <end position="33"/>
    </location>
</feature>
<keyword evidence="1" id="KW-1133">Transmembrane helix</keyword>
<evidence type="ECO:0000256" key="1">
    <source>
        <dbReference type="SAM" id="Phobius"/>
    </source>
</evidence>
<gene>
    <name evidence="2" type="ORF">BDP55DRAFT_634593</name>
</gene>
<name>A0AAJ0AFA4_9PEZI</name>